<evidence type="ECO:0000313" key="2">
    <source>
        <dbReference type="EMBL" id="GIQ89006.1"/>
    </source>
</evidence>
<sequence length="519" mass="57436">QVIRSMRSPWTTHAFKRVYAMVRICIQSVGNRNEVPEWMRGLTGPPHIHNVTGRMIQRTLAGVSAEEGEGSYNDDRITLAREAVIWIMEVTTNPHDLGLCQQVLDRLNRVTDSLDREASTLYDTVRIWAILANFTHWFGVDTNDNGPLGASVCELLPAGDATLRQMRRHRDPRDYGRLAYCREAHLDRASCRALLLCGLCAETGVEGEIVNTLHVLLAAASLGRPGFTVSAHLVDRCARIDQAMLLLHSLNGTHLAYEQRVETGDRVFSLLACRPVPPPVPGAANPPTRVNVRLTHLFQAQYRAVVGGVWTPSPVVVAFDNPFLIPRIPQFPRFFDDLGRPLPIPMTHIGAVPDGEVGGEGEREREKDREGERERETRPSQHWVPSSLSGYVPKGLPYPSVSTARIAGVVPLVQPDMGDSIEDVTSEPLSLFTQSMPCLPLPHDMSPRDIRALSQGATMHISVRLSPGHASTSIGEATRQREAERERDRQRVLGMKRSEGLAAKESEGEEDGGKERDGQ</sequence>
<proteinExistence type="predicted"/>
<reference evidence="2 3" key="1">
    <citation type="journal article" date="2018" name="PLoS ONE">
        <title>The draft genome of Kipferlia bialata reveals reductive genome evolution in fornicate parasites.</title>
        <authorList>
            <person name="Tanifuji G."/>
            <person name="Takabayashi S."/>
            <person name="Kume K."/>
            <person name="Takagi M."/>
            <person name="Nakayama T."/>
            <person name="Kamikawa R."/>
            <person name="Inagaki Y."/>
            <person name="Hashimoto T."/>
        </authorList>
    </citation>
    <scope>NUCLEOTIDE SEQUENCE [LARGE SCALE GENOMIC DNA]</scope>
    <source>
        <strain evidence="2">NY0173</strain>
    </source>
</reference>
<dbReference type="Proteomes" id="UP000265618">
    <property type="component" value="Unassembled WGS sequence"/>
</dbReference>
<evidence type="ECO:0000256" key="1">
    <source>
        <dbReference type="SAM" id="MobiDB-lite"/>
    </source>
</evidence>
<organism evidence="2 3">
    <name type="scientific">Kipferlia bialata</name>
    <dbReference type="NCBI Taxonomy" id="797122"/>
    <lineage>
        <taxon>Eukaryota</taxon>
        <taxon>Metamonada</taxon>
        <taxon>Carpediemonas-like organisms</taxon>
        <taxon>Kipferlia</taxon>
    </lineage>
</organism>
<feature type="compositionally biased region" description="Basic and acidic residues" evidence="1">
    <location>
        <begin position="360"/>
        <end position="379"/>
    </location>
</feature>
<name>A0A9K3GNQ0_9EUKA</name>
<dbReference type="EMBL" id="BDIP01004604">
    <property type="protein sequence ID" value="GIQ89006.1"/>
    <property type="molecule type" value="Genomic_DNA"/>
</dbReference>
<accession>A0A9K3GNQ0</accession>
<protein>
    <submittedName>
        <fullName evidence="2">Uncharacterized protein</fullName>
    </submittedName>
</protein>
<dbReference type="AlphaFoldDB" id="A0A9K3GNQ0"/>
<comment type="caution">
    <text evidence="2">The sequence shown here is derived from an EMBL/GenBank/DDBJ whole genome shotgun (WGS) entry which is preliminary data.</text>
</comment>
<feature type="region of interest" description="Disordered" evidence="1">
    <location>
        <begin position="347"/>
        <end position="386"/>
    </location>
</feature>
<feature type="non-terminal residue" evidence="2">
    <location>
        <position position="1"/>
    </location>
</feature>
<gene>
    <name evidence="2" type="ORF">KIPB_011378</name>
</gene>
<feature type="region of interest" description="Disordered" evidence="1">
    <location>
        <begin position="465"/>
        <end position="519"/>
    </location>
</feature>
<keyword evidence="3" id="KW-1185">Reference proteome</keyword>
<feature type="compositionally biased region" description="Basic and acidic residues" evidence="1">
    <location>
        <begin position="478"/>
        <end position="519"/>
    </location>
</feature>
<evidence type="ECO:0000313" key="3">
    <source>
        <dbReference type="Proteomes" id="UP000265618"/>
    </source>
</evidence>